<evidence type="ECO:0000313" key="3">
    <source>
        <dbReference type="Proteomes" id="UP000808914"/>
    </source>
</evidence>
<evidence type="ECO:0000256" key="1">
    <source>
        <dbReference type="SAM" id="Phobius"/>
    </source>
</evidence>
<feature type="transmembrane region" description="Helical" evidence="1">
    <location>
        <begin position="15"/>
        <end position="35"/>
    </location>
</feature>
<feature type="transmembrane region" description="Helical" evidence="1">
    <location>
        <begin position="50"/>
        <end position="68"/>
    </location>
</feature>
<dbReference type="EMBL" id="JAFBER010000007">
    <property type="protein sequence ID" value="MBM7645202.1"/>
    <property type="molecule type" value="Genomic_DNA"/>
</dbReference>
<keyword evidence="1" id="KW-0472">Membrane</keyword>
<keyword evidence="3" id="KW-1185">Reference proteome</keyword>
<feature type="transmembrane region" description="Helical" evidence="1">
    <location>
        <begin position="153"/>
        <end position="170"/>
    </location>
</feature>
<sequence length="233" mass="27583">MRYYKVLSYKMMRSYWFLIMILAPIIYGICLFLYLKRYDNPTLIFYDYTIYFNCAIPFGISLMISLYIKYEEQIGHFNHILKLPDRAKWGISLIVISILSIMCSTFISCFPLWLLIGQRFLNDILLYFILTIIFSLTVIIILWFIAIKINANICLGAGVFFSIFLIYFGAQSLGDSIWQYIPLLYGTRYIYQLMANHHEFTFLIISLYVIINAILLGVFVIWFNKWEGRVINE</sequence>
<reference evidence="2 3" key="1">
    <citation type="submission" date="2021-01" db="EMBL/GenBank/DDBJ databases">
        <title>Genomic Encyclopedia of Type Strains, Phase IV (KMG-IV): sequencing the most valuable type-strain genomes for metagenomic binning, comparative biology and taxonomic classification.</title>
        <authorList>
            <person name="Goeker M."/>
        </authorList>
    </citation>
    <scope>NUCLEOTIDE SEQUENCE [LARGE SCALE GENOMIC DNA]</scope>
    <source>
        <strain evidence="2 3">DSM 28236</strain>
    </source>
</reference>
<dbReference type="NCBIfam" id="NF047572">
    <property type="entry name" value="lant_immun_BsaG"/>
    <property type="match status" value="1"/>
</dbReference>
<gene>
    <name evidence="2" type="ORF">JOD45_001413</name>
</gene>
<feature type="transmembrane region" description="Helical" evidence="1">
    <location>
        <begin position="200"/>
        <end position="223"/>
    </location>
</feature>
<keyword evidence="1" id="KW-0812">Transmembrane</keyword>
<feature type="transmembrane region" description="Helical" evidence="1">
    <location>
        <begin position="125"/>
        <end position="146"/>
    </location>
</feature>
<comment type="caution">
    <text evidence="2">The sequence shown here is derived from an EMBL/GenBank/DDBJ whole genome shotgun (WGS) entry which is preliminary data.</text>
</comment>
<organism evidence="2 3">
    <name type="scientific">Scopulibacillus daqui</name>
    <dbReference type="NCBI Taxonomy" id="1469162"/>
    <lineage>
        <taxon>Bacteria</taxon>
        <taxon>Bacillati</taxon>
        <taxon>Bacillota</taxon>
        <taxon>Bacilli</taxon>
        <taxon>Bacillales</taxon>
        <taxon>Sporolactobacillaceae</taxon>
        <taxon>Scopulibacillus</taxon>
    </lineage>
</organism>
<name>A0ABS2Q0Z8_9BACL</name>
<evidence type="ECO:0000313" key="2">
    <source>
        <dbReference type="EMBL" id="MBM7645202.1"/>
    </source>
</evidence>
<dbReference type="CDD" id="cd21503">
    <property type="entry name" value="ABC-2_lan_permease"/>
    <property type="match status" value="1"/>
</dbReference>
<keyword evidence="1" id="KW-1133">Transmembrane helix</keyword>
<dbReference type="Proteomes" id="UP000808914">
    <property type="component" value="Unassembled WGS sequence"/>
</dbReference>
<dbReference type="RefSeq" id="WP_381002261.1">
    <property type="nucleotide sequence ID" value="NZ_JAFBER010000007.1"/>
</dbReference>
<feature type="transmembrane region" description="Helical" evidence="1">
    <location>
        <begin position="89"/>
        <end position="113"/>
    </location>
</feature>
<proteinExistence type="predicted"/>
<protein>
    <submittedName>
        <fullName evidence="2">MFS family permease</fullName>
    </submittedName>
</protein>
<accession>A0ABS2Q0Z8</accession>